<dbReference type="InterPro" id="IPR007864">
    <property type="entry name" value="UreE_C_dom"/>
</dbReference>
<evidence type="ECO:0000256" key="5">
    <source>
        <dbReference type="SAM" id="MobiDB-lite"/>
    </source>
</evidence>
<sequence>MPDLPAAQRLLKEAPTTCYDLVVLDYDQRLMRRKRLVTVHDEGFLVDLPAVTSLDDWWGFELEDGRTIQVVAAEEDLVQITGPNLLRLAWHIGNRHTPCQIEADRLLIRRDHVLEAMLAGLGADLCHISEPFTPEGGAYGHGRTMGHDHGPGAHSHEGETFGWHHHGDGQMHHHAPAKPLPFGHRDAK</sequence>
<dbReference type="GO" id="GO:0016151">
    <property type="term" value="F:nickel cation binding"/>
    <property type="evidence" value="ECO:0007669"/>
    <property type="project" value="UniProtKB-UniRule"/>
</dbReference>
<comment type="similarity">
    <text evidence="4">Belongs to the UreE family.</text>
</comment>
<evidence type="ECO:0000256" key="2">
    <source>
        <dbReference type="ARBA" id="ARBA00022596"/>
    </source>
</evidence>
<dbReference type="Pfam" id="PF05194">
    <property type="entry name" value="UreE_C"/>
    <property type="match status" value="1"/>
</dbReference>
<dbReference type="HAMAP" id="MF_00822">
    <property type="entry name" value="UreE"/>
    <property type="match status" value="1"/>
</dbReference>
<organism evidence="7 8">
    <name type="scientific">Fuscibacter oryzae</name>
    <dbReference type="NCBI Taxonomy" id="2803939"/>
    <lineage>
        <taxon>Bacteria</taxon>
        <taxon>Pseudomonadati</taxon>
        <taxon>Pseudomonadota</taxon>
        <taxon>Alphaproteobacteria</taxon>
        <taxon>Rhodobacterales</taxon>
        <taxon>Paracoccaceae</taxon>
        <taxon>Fuscibacter</taxon>
    </lineage>
</organism>
<dbReference type="GO" id="GO:0006457">
    <property type="term" value="P:protein folding"/>
    <property type="evidence" value="ECO:0007669"/>
    <property type="project" value="InterPro"/>
</dbReference>
<comment type="subcellular location">
    <subcellularLocation>
        <location evidence="4">Cytoplasm</location>
    </subcellularLocation>
</comment>
<dbReference type="SUPFAM" id="SSF69287">
    <property type="entry name" value="Urease metallochaperone UreE, N-terminal domain"/>
    <property type="match status" value="1"/>
</dbReference>
<protein>
    <recommendedName>
        <fullName evidence="4">Urease accessory protein UreE</fullName>
    </recommendedName>
</protein>
<keyword evidence="1 4" id="KW-0963">Cytoplasm</keyword>
<dbReference type="InterPro" id="IPR012406">
    <property type="entry name" value="UreE"/>
</dbReference>
<dbReference type="GO" id="GO:0019627">
    <property type="term" value="P:urea metabolic process"/>
    <property type="evidence" value="ECO:0007669"/>
    <property type="project" value="InterPro"/>
</dbReference>
<dbReference type="Gene3D" id="2.60.260.20">
    <property type="entry name" value="Urease metallochaperone UreE, N-terminal domain"/>
    <property type="match status" value="1"/>
</dbReference>
<comment type="function">
    <text evidence="4">Involved in urease metallocenter assembly. Binds nickel. Probably functions as a nickel donor during metallocenter assembly.</text>
</comment>
<keyword evidence="3 4" id="KW-0143">Chaperone</keyword>
<dbReference type="EMBL" id="JAESVP010000006">
    <property type="protein sequence ID" value="MBL4929162.1"/>
    <property type="molecule type" value="Genomic_DNA"/>
</dbReference>
<evidence type="ECO:0000259" key="6">
    <source>
        <dbReference type="Pfam" id="PF05194"/>
    </source>
</evidence>
<dbReference type="GO" id="GO:0051082">
    <property type="term" value="F:unfolded protein binding"/>
    <property type="evidence" value="ECO:0007669"/>
    <property type="project" value="UniProtKB-UniRule"/>
</dbReference>
<keyword evidence="8" id="KW-1185">Reference proteome</keyword>
<dbReference type="AlphaFoldDB" id="A0A8J7SV53"/>
<dbReference type="Gene3D" id="3.30.70.790">
    <property type="entry name" value="UreE, C-terminal domain"/>
    <property type="match status" value="1"/>
</dbReference>
<dbReference type="RefSeq" id="WP_202661695.1">
    <property type="nucleotide sequence ID" value="NZ_JAESVP010000006.1"/>
</dbReference>
<reference evidence="7" key="1">
    <citation type="submission" date="2021-01" db="EMBL/GenBank/DDBJ databases">
        <title>Genome seq and assembly of Tabrizicola sp. KVB23.</title>
        <authorList>
            <person name="Chhetri G."/>
        </authorList>
    </citation>
    <scope>NUCLEOTIDE SEQUENCE</scope>
    <source>
        <strain evidence="7">KVB23</strain>
    </source>
</reference>
<comment type="caution">
    <text evidence="7">The sequence shown here is derived from an EMBL/GenBank/DDBJ whole genome shotgun (WGS) entry which is preliminary data.</text>
</comment>
<evidence type="ECO:0000256" key="1">
    <source>
        <dbReference type="ARBA" id="ARBA00022490"/>
    </source>
</evidence>
<dbReference type="CDD" id="cd00571">
    <property type="entry name" value="UreE"/>
    <property type="match status" value="1"/>
</dbReference>
<proteinExistence type="inferred from homology"/>
<gene>
    <name evidence="4" type="primary">ureE</name>
    <name evidence="7" type="ORF">JI744_13690</name>
</gene>
<dbReference type="GO" id="GO:0005737">
    <property type="term" value="C:cytoplasm"/>
    <property type="evidence" value="ECO:0007669"/>
    <property type="project" value="UniProtKB-SubCell"/>
</dbReference>
<evidence type="ECO:0000256" key="3">
    <source>
        <dbReference type="ARBA" id="ARBA00023186"/>
    </source>
</evidence>
<name>A0A8J7SV53_9RHOB</name>
<feature type="domain" description="Urease accessory protein UreE C-terminal" evidence="6">
    <location>
        <begin position="78"/>
        <end position="174"/>
    </location>
</feature>
<evidence type="ECO:0000256" key="4">
    <source>
        <dbReference type="HAMAP-Rule" id="MF_00822"/>
    </source>
</evidence>
<dbReference type="SUPFAM" id="SSF69737">
    <property type="entry name" value="Urease metallochaperone UreE, C-terminal domain"/>
    <property type="match status" value="1"/>
</dbReference>
<dbReference type="GO" id="GO:0065003">
    <property type="term" value="P:protein-containing complex assembly"/>
    <property type="evidence" value="ECO:0007669"/>
    <property type="project" value="InterPro"/>
</dbReference>
<dbReference type="InterPro" id="IPR036118">
    <property type="entry name" value="UreE_N_sf"/>
</dbReference>
<feature type="compositionally biased region" description="Basic and acidic residues" evidence="5">
    <location>
        <begin position="145"/>
        <end position="159"/>
    </location>
</feature>
<dbReference type="Proteomes" id="UP000619033">
    <property type="component" value="Unassembled WGS sequence"/>
</dbReference>
<evidence type="ECO:0000313" key="7">
    <source>
        <dbReference type="EMBL" id="MBL4929162.1"/>
    </source>
</evidence>
<evidence type="ECO:0000313" key="8">
    <source>
        <dbReference type="Proteomes" id="UP000619033"/>
    </source>
</evidence>
<accession>A0A8J7SV53</accession>
<keyword evidence="2 4" id="KW-0533">Nickel</keyword>
<feature type="region of interest" description="Disordered" evidence="5">
    <location>
        <begin position="137"/>
        <end position="188"/>
    </location>
</feature>